<evidence type="ECO:0000256" key="2">
    <source>
        <dbReference type="ARBA" id="ARBA00022723"/>
    </source>
</evidence>
<dbReference type="GO" id="GO:0004497">
    <property type="term" value="F:monooxygenase activity"/>
    <property type="evidence" value="ECO:0007669"/>
    <property type="project" value="InterPro"/>
</dbReference>
<dbReference type="Proteomes" id="UP001172673">
    <property type="component" value="Unassembled WGS sequence"/>
</dbReference>
<evidence type="ECO:0000256" key="6">
    <source>
        <dbReference type="SAM" id="MobiDB-lite"/>
    </source>
</evidence>
<keyword evidence="3" id="KW-0560">Oxidoreductase</keyword>
<name>A0AA38X0S8_9EURO</name>
<keyword evidence="8" id="KW-1185">Reference proteome</keyword>
<keyword evidence="5" id="KW-0349">Heme</keyword>
<keyword evidence="2 5" id="KW-0479">Metal-binding</keyword>
<dbReference type="InterPro" id="IPR050121">
    <property type="entry name" value="Cytochrome_P450_monoxygenase"/>
</dbReference>
<dbReference type="SUPFAM" id="SSF51905">
    <property type="entry name" value="FAD/NAD(P)-binding domain"/>
    <property type="match status" value="1"/>
</dbReference>
<evidence type="ECO:0000313" key="8">
    <source>
        <dbReference type="Proteomes" id="UP001172673"/>
    </source>
</evidence>
<evidence type="ECO:0000256" key="3">
    <source>
        <dbReference type="ARBA" id="ARBA00023002"/>
    </source>
</evidence>
<evidence type="ECO:0000256" key="5">
    <source>
        <dbReference type="PIRSR" id="PIRSR602401-1"/>
    </source>
</evidence>
<dbReference type="InterPro" id="IPR036188">
    <property type="entry name" value="FAD/NAD-bd_sf"/>
</dbReference>
<dbReference type="Gene3D" id="1.10.630.10">
    <property type="entry name" value="Cytochrome P450"/>
    <property type="match status" value="1"/>
</dbReference>
<evidence type="ECO:0008006" key="9">
    <source>
        <dbReference type="Google" id="ProtNLM"/>
    </source>
</evidence>
<feature type="region of interest" description="Disordered" evidence="6">
    <location>
        <begin position="385"/>
        <end position="421"/>
    </location>
</feature>
<dbReference type="EMBL" id="JAPDRK010000018">
    <property type="protein sequence ID" value="KAJ9604692.1"/>
    <property type="molecule type" value="Genomic_DNA"/>
</dbReference>
<evidence type="ECO:0000313" key="7">
    <source>
        <dbReference type="EMBL" id="KAJ9604692.1"/>
    </source>
</evidence>
<organism evidence="7 8">
    <name type="scientific">Cladophialophora chaetospira</name>
    <dbReference type="NCBI Taxonomy" id="386627"/>
    <lineage>
        <taxon>Eukaryota</taxon>
        <taxon>Fungi</taxon>
        <taxon>Dikarya</taxon>
        <taxon>Ascomycota</taxon>
        <taxon>Pezizomycotina</taxon>
        <taxon>Eurotiomycetes</taxon>
        <taxon>Chaetothyriomycetidae</taxon>
        <taxon>Chaetothyriales</taxon>
        <taxon>Herpotrichiellaceae</taxon>
        <taxon>Cladophialophora</taxon>
    </lineage>
</organism>
<comment type="caution">
    <text evidence="7">The sequence shown here is derived from an EMBL/GenBank/DDBJ whole genome shotgun (WGS) entry which is preliminary data.</text>
</comment>
<dbReference type="Gene3D" id="3.50.50.60">
    <property type="entry name" value="FAD/NAD(P)-binding domain"/>
    <property type="match status" value="1"/>
</dbReference>
<dbReference type="PANTHER" id="PTHR24305">
    <property type="entry name" value="CYTOCHROME P450"/>
    <property type="match status" value="1"/>
</dbReference>
<dbReference type="InterPro" id="IPR001128">
    <property type="entry name" value="Cyt_P450"/>
</dbReference>
<proteinExistence type="predicted"/>
<evidence type="ECO:0000256" key="1">
    <source>
        <dbReference type="ARBA" id="ARBA00001971"/>
    </source>
</evidence>
<gene>
    <name evidence="7" type="ORF">H2200_010806</name>
</gene>
<feature type="compositionally biased region" description="Basic and acidic residues" evidence="6">
    <location>
        <begin position="397"/>
        <end position="406"/>
    </location>
</feature>
<dbReference type="AlphaFoldDB" id="A0AA38X0S8"/>
<dbReference type="PRINTS" id="PR00385">
    <property type="entry name" value="P450"/>
</dbReference>
<dbReference type="PRINTS" id="PR00463">
    <property type="entry name" value="EP450I"/>
</dbReference>
<accession>A0AA38X0S8</accession>
<reference evidence="7" key="1">
    <citation type="submission" date="2022-10" db="EMBL/GenBank/DDBJ databases">
        <title>Culturing micro-colonial fungi from biological soil crusts in the Mojave desert and describing Neophaeococcomyces mojavensis, and introducing the new genera and species Taxawa tesnikishii.</title>
        <authorList>
            <person name="Kurbessoian T."/>
            <person name="Stajich J.E."/>
        </authorList>
    </citation>
    <scope>NUCLEOTIDE SEQUENCE</scope>
    <source>
        <strain evidence="7">TK_41</strain>
    </source>
</reference>
<keyword evidence="4 5" id="KW-0408">Iron</keyword>
<dbReference type="PROSITE" id="PS00086">
    <property type="entry name" value="CYTOCHROME_P450"/>
    <property type="match status" value="1"/>
</dbReference>
<dbReference type="GO" id="GO:0020037">
    <property type="term" value="F:heme binding"/>
    <property type="evidence" value="ECO:0007669"/>
    <property type="project" value="InterPro"/>
</dbReference>
<feature type="binding site" description="axial binding residue" evidence="5">
    <location>
        <position position="315"/>
    </location>
    <ligand>
        <name>heme</name>
        <dbReference type="ChEBI" id="CHEBI:30413"/>
    </ligand>
    <ligandPart>
        <name>Fe</name>
        <dbReference type="ChEBI" id="CHEBI:18248"/>
    </ligandPart>
</feature>
<dbReference type="InterPro" id="IPR017972">
    <property type="entry name" value="Cyt_P450_CS"/>
</dbReference>
<dbReference type="SUPFAM" id="SSF48264">
    <property type="entry name" value="Cytochrome P450"/>
    <property type="match status" value="1"/>
</dbReference>
<sequence length="999" mass="110942">MAHAFSIASLKSMEVIFDEHIGNLTTKVDEYAKSGAVMDLKQAFSFYGYHFTGHISFNKQFNTQQLSDPASLPPLNGHLLLGNLYGTVASLLPYIRTFTSWHPSINRLIQSRIDLAMEAQKHVSDALQNHKENEEVRTLLTSLIDAKDPETGAKLDIVEINAEAFAFLVAGSHTTGGSLTVLFHHLLHNPETLATTVRELDEELPTQANVYPFAGLEAKLPYTLACMRESFRASPIAAMLLPREVIENEGAEIDGFYIPKGTNCSMINTCLHHNPEIWGEDHDSFVPERFLPSSPRYRSANTNLLLHFGQGPRQCLGRHIALMSMWKILVTLLKRYEFEVVDHNDKLELLTYGTSEKKGPLLVRASLKAVMREILAAAEAAPMGPLRPLSNGVSPKKRADERERSIPRIPKPPQSSPNNEVGRFRNAVAGFVLRYATATGSNRHPRVVAVPIETLPGNLPQAQVPDDVNPSEVVASYFNDVESLNHENLASNGIWRDSYALTGTLRTFVGPDSIVEALNDTSKLHKPTAFKVTSQTARVIRHSPEISWVQAHFTFETTGCAPQKSCSGFVSLIPSGSGRWKIWMLRTILEQFTAHPNPDILESQRSVSSNGQRTSTSTYDCVVVGGGQAGLSTGGRCQALGLSYLIVDKNPNVGDSWRLRYDSTKLHTLREYAHLPFNRTFGQEYPEFLTKDHLADGYQRWVKDYGINIWQSTELLSSSWDEHTGTWTCNLSRHGREEIVLAHHLVFAVGPGGQAPTMPKYKNQETFKGVVLHSVDYRNSLNWKGQRGHDVAEDMVDAGLSSVTMVQRGQTYVLPVEYYMKAMQPLYNDKVPTELADRSSFSNPIAITRLLSRLHLHRMAEEDIERFQALAKAGFKVETFGDIASAQYERLGGHYMDVGCSAKIAKGLITMKSDALPTHYTPDGLAFSDGTEIKADVVVFTTGFVGNLREMVGSIVGPEIREELEDFCGVDQEGEILSAWKPTGHPRVWYIGGAIGQAR</sequence>
<protein>
    <recommendedName>
        <fullName evidence="9">Flavin-containing monooxygenase</fullName>
    </recommendedName>
</protein>
<dbReference type="InterPro" id="IPR002401">
    <property type="entry name" value="Cyt_P450_E_grp-I"/>
</dbReference>
<dbReference type="PANTHER" id="PTHR24305:SF103">
    <property type="entry name" value="P450, PUTATIVE (EUROFUNG)-RELATED"/>
    <property type="match status" value="1"/>
</dbReference>
<dbReference type="GO" id="GO:0005506">
    <property type="term" value="F:iron ion binding"/>
    <property type="evidence" value="ECO:0007669"/>
    <property type="project" value="InterPro"/>
</dbReference>
<evidence type="ECO:0000256" key="4">
    <source>
        <dbReference type="ARBA" id="ARBA00023004"/>
    </source>
</evidence>
<comment type="cofactor">
    <cofactor evidence="1 5">
        <name>heme</name>
        <dbReference type="ChEBI" id="CHEBI:30413"/>
    </cofactor>
</comment>
<dbReference type="GO" id="GO:0016705">
    <property type="term" value="F:oxidoreductase activity, acting on paired donors, with incorporation or reduction of molecular oxygen"/>
    <property type="evidence" value="ECO:0007669"/>
    <property type="project" value="InterPro"/>
</dbReference>
<dbReference type="InterPro" id="IPR036396">
    <property type="entry name" value="Cyt_P450_sf"/>
</dbReference>
<dbReference type="Pfam" id="PF00067">
    <property type="entry name" value="p450"/>
    <property type="match status" value="1"/>
</dbReference>